<dbReference type="EMBL" id="BAAAEJ010000007">
    <property type="protein sequence ID" value="GAA0392281.1"/>
    <property type="molecule type" value="Genomic_DNA"/>
</dbReference>
<organism evidence="2 3">
    <name type="scientific">Brevundimonas terrae</name>
    <dbReference type="NCBI Taxonomy" id="363631"/>
    <lineage>
        <taxon>Bacteria</taxon>
        <taxon>Pseudomonadati</taxon>
        <taxon>Pseudomonadota</taxon>
        <taxon>Alphaproteobacteria</taxon>
        <taxon>Caulobacterales</taxon>
        <taxon>Caulobacteraceae</taxon>
        <taxon>Brevundimonas</taxon>
    </lineage>
</organism>
<feature type="chain" id="PRO_5046886652" evidence="1">
    <location>
        <begin position="23"/>
        <end position="144"/>
    </location>
</feature>
<reference evidence="2 3" key="1">
    <citation type="journal article" date="2019" name="Int. J. Syst. Evol. Microbiol.">
        <title>The Global Catalogue of Microorganisms (GCM) 10K type strain sequencing project: providing services to taxonomists for standard genome sequencing and annotation.</title>
        <authorList>
            <consortium name="The Broad Institute Genomics Platform"/>
            <consortium name="The Broad Institute Genome Sequencing Center for Infectious Disease"/>
            <person name="Wu L."/>
            <person name="Ma J."/>
        </authorList>
    </citation>
    <scope>NUCLEOTIDE SEQUENCE [LARGE SCALE GENOMIC DNA]</scope>
    <source>
        <strain evidence="2 3">JCM 13476</strain>
    </source>
</reference>
<evidence type="ECO:0000313" key="2">
    <source>
        <dbReference type="EMBL" id="GAA0392281.1"/>
    </source>
</evidence>
<sequence>MRAVFKTALMVGALGAAGLGLSACSSTEVEAPMDEGVCYHVGNDDTQKGGLRFNVVARDQPQIEFCAARLEELRIKFLRMGGSNNDLVGSYQGRFIFIDRQGVKMSTSLTGPRFFALTRTGDGRLAIPGAIQREIDGRPIAIAP</sequence>
<protein>
    <submittedName>
        <fullName evidence="2">Uncharacterized protein</fullName>
    </submittedName>
</protein>
<evidence type="ECO:0000313" key="3">
    <source>
        <dbReference type="Proteomes" id="UP001500791"/>
    </source>
</evidence>
<dbReference type="Proteomes" id="UP001500791">
    <property type="component" value="Unassembled WGS sequence"/>
</dbReference>
<feature type="signal peptide" evidence="1">
    <location>
        <begin position="1"/>
        <end position="22"/>
    </location>
</feature>
<name>A0ABN0YDV1_9CAUL</name>
<keyword evidence="1" id="KW-0732">Signal</keyword>
<evidence type="ECO:0000256" key="1">
    <source>
        <dbReference type="SAM" id="SignalP"/>
    </source>
</evidence>
<dbReference type="PROSITE" id="PS51257">
    <property type="entry name" value="PROKAR_LIPOPROTEIN"/>
    <property type="match status" value="1"/>
</dbReference>
<proteinExistence type="predicted"/>
<comment type="caution">
    <text evidence="2">The sequence shown here is derived from an EMBL/GenBank/DDBJ whole genome shotgun (WGS) entry which is preliminary data.</text>
</comment>
<dbReference type="RefSeq" id="WP_167177057.1">
    <property type="nucleotide sequence ID" value="NZ_BAAAEJ010000007.1"/>
</dbReference>
<gene>
    <name evidence="2" type="ORF">GCM10009093_18610</name>
</gene>
<accession>A0ABN0YDV1</accession>
<keyword evidence="3" id="KW-1185">Reference proteome</keyword>